<sequence length="151" mass="16951">MDSNAQMLRNVREVLGCNNIRSLEDLAPMRQTTLERRLSAAQDSLSPASIDSIYATWLQEQAFRAADVPPSQVIERWCHYLAYGGCSKKSLTIIWMQAALTVLDKWFSAMSPERVRQVRSAICDEISAKYPGHDLESAVDVDAMSRIRTSA</sequence>
<dbReference type="PaxDb" id="67767-A0A0J7MLC9"/>
<organism evidence="1 2">
    <name type="scientific">Lasius niger</name>
    <name type="common">Black garden ant</name>
    <dbReference type="NCBI Taxonomy" id="67767"/>
    <lineage>
        <taxon>Eukaryota</taxon>
        <taxon>Metazoa</taxon>
        <taxon>Ecdysozoa</taxon>
        <taxon>Arthropoda</taxon>
        <taxon>Hexapoda</taxon>
        <taxon>Insecta</taxon>
        <taxon>Pterygota</taxon>
        <taxon>Neoptera</taxon>
        <taxon>Endopterygota</taxon>
        <taxon>Hymenoptera</taxon>
        <taxon>Apocrita</taxon>
        <taxon>Aculeata</taxon>
        <taxon>Formicoidea</taxon>
        <taxon>Formicidae</taxon>
        <taxon>Formicinae</taxon>
        <taxon>Lasius</taxon>
        <taxon>Lasius</taxon>
    </lineage>
</organism>
<feature type="non-terminal residue" evidence="1">
    <location>
        <position position="151"/>
    </location>
</feature>
<dbReference type="AlphaFoldDB" id="A0A0J7MLC9"/>
<protein>
    <submittedName>
        <fullName evidence="1">Uncharacterized protein</fullName>
    </submittedName>
</protein>
<name>A0A0J7MLC9_LASNI</name>
<evidence type="ECO:0000313" key="1">
    <source>
        <dbReference type="EMBL" id="KMQ81445.1"/>
    </source>
</evidence>
<proteinExistence type="predicted"/>
<accession>A0A0J7MLC9</accession>
<dbReference type="OrthoDB" id="5151375at2759"/>
<gene>
    <name evidence="1" type="ORF">RF55_26294</name>
</gene>
<evidence type="ECO:0000313" key="2">
    <source>
        <dbReference type="Proteomes" id="UP000036403"/>
    </source>
</evidence>
<reference evidence="1 2" key="1">
    <citation type="submission" date="2015-04" db="EMBL/GenBank/DDBJ databases">
        <title>Lasius niger genome sequencing.</title>
        <authorList>
            <person name="Konorov E.A."/>
            <person name="Nikitin M.A."/>
            <person name="Kirill M.V."/>
            <person name="Chang P."/>
        </authorList>
    </citation>
    <scope>NUCLEOTIDE SEQUENCE [LARGE SCALE GENOMIC DNA]</scope>
    <source>
        <tissue evidence="1">Whole</tissue>
    </source>
</reference>
<keyword evidence="2" id="KW-1185">Reference proteome</keyword>
<dbReference type="EMBL" id="LBMM01035420">
    <property type="protein sequence ID" value="KMQ81445.1"/>
    <property type="molecule type" value="Genomic_DNA"/>
</dbReference>
<dbReference type="Proteomes" id="UP000036403">
    <property type="component" value="Unassembled WGS sequence"/>
</dbReference>
<comment type="caution">
    <text evidence="1">The sequence shown here is derived from an EMBL/GenBank/DDBJ whole genome shotgun (WGS) entry which is preliminary data.</text>
</comment>